<feature type="transmembrane region" description="Helical" evidence="1">
    <location>
        <begin position="100"/>
        <end position="121"/>
    </location>
</feature>
<gene>
    <name evidence="2" type="ORF">IM816_16365</name>
</gene>
<reference evidence="2" key="1">
    <citation type="submission" date="2020-10" db="EMBL/GenBank/DDBJ databases">
        <title>Whole-genome sequence of Luteibacter sp. EIF3.</title>
        <authorList>
            <person name="Friedrich I."/>
            <person name="Hertel R."/>
            <person name="Daniel R."/>
        </authorList>
    </citation>
    <scope>NUCLEOTIDE SEQUENCE</scope>
    <source>
        <strain evidence="2">EIF3</strain>
    </source>
</reference>
<keyword evidence="3" id="KW-1185">Reference proteome</keyword>
<keyword evidence="1" id="KW-1133">Transmembrane helix</keyword>
<evidence type="ECO:0000313" key="2">
    <source>
        <dbReference type="EMBL" id="URL58153.1"/>
    </source>
</evidence>
<dbReference type="EMBL" id="CP063231">
    <property type="protein sequence ID" value="URL58153.1"/>
    <property type="molecule type" value="Genomic_DNA"/>
</dbReference>
<dbReference type="RefSeq" id="WP_250338900.1">
    <property type="nucleotide sequence ID" value="NZ_CP063231.1"/>
</dbReference>
<organism evidence="2 3">
    <name type="scientific">Luteibacter flocculans</name>
    <dbReference type="NCBI Taxonomy" id="2780091"/>
    <lineage>
        <taxon>Bacteria</taxon>
        <taxon>Pseudomonadati</taxon>
        <taxon>Pseudomonadota</taxon>
        <taxon>Gammaproteobacteria</taxon>
        <taxon>Lysobacterales</taxon>
        <taxon>Rhodanobacteraceae</taxon>
        <taxon>Luteibacter</taxon>
    </lineage>
</organism>
<dbReference type="InterPro" id="IPR024399">
    <property type="entry name" value="DUF2628"/>
</dbReference>
<feature type="transmembrane region" description="Helical" evidence="1">
    <location>
        <begin position="53"/>
        <end position="73"/>
    </location>
</feature>
<dbReference type="Pfam" id="PF10947">
    <property type="entry name" value="DUF2628"/>
    <property type="match status" value="1"/>
</dbReference>
<evidence type="ECO:0000313" key="3">
    <source>
        <dbReference type="Proteomes" id="UP001056681"/>
    </source>
</evidence>
<evidence type="ECO:0000256" key="1">
    <source>
        <dbReference type="SAM" id="Phobius"/>
    </source>
</evidence>
<protein>
    <submittedName>
        <fullName evidence="2">DUF2628 domain-containing protein</fullName>
    </submittedName>
</protein>
<name>A0ABY4T2R1_9GAMM</name>
<keyword evidence="1" id="KW-0472">Membrane</keyword>
<accession>A0ABY4T2R1</accession>
<proteinExistence type="predicted"/>
<sequence>MDELIRAQESAEFHGLSEKWRERFAFFKVHGDPHSKGAQQAFRRLPPRMRRRIAWNWWAFWMAPIYLCVLGLWRKAIVLWGGLIAADIFLDAAGMDTTGLVRAINLGCGIYFMLTVNYAYYLRKIHGVRGWNPFSPY</sequence>
<keyword evidence="1" id="KW-0812">Transmembrane</keyword>
<dbReference type="Proteomes" id="UP001056681">
    <property type="component" value="Chromosome"/>
</dbReference>